<accession>A0A8J1XJK0</accession>
<reference evidence="1" key="1">
    <citation type="submission" date="2022-03" db="EMBL/GenBank/DDBJ databases">
        <authorList>
            <person name="Martin C."/>
        </authorList>
    </citation>
    <scope>NUCLEOTIDE SEQUENCE</scope>
</reference>
<dbReference type="Proteomes" id="UP000749559">
    <property type="component" value="Unassembled WGS sequence"/>
</dbReference>
<evidence type="ECO:0000313" key="1">
    <source>
        <dbReference type="EMBL" id="CAH1798971.1"/>
    </source>
</evidence>
<evidence type="ECO:0000313" key="2">
    <source>
        <dbReference type="Proteomes" id="UP000749559"/>
    </source>
</evidence>
<gene>
    <name evidence="1" type="ORF">OFUS_LOCUS23042</name>
</gene>
<name>A0A8J1XJK0_OWEFU</name>
<organism evidence="1 2">
    <name type="scientific">Owenia fusiformis</name>
    <name type="common">Polychaete worm</name>
    <dbReference type="NCBI Taxonomy" id="6347"/>
    <lineage>
        <taxon>Eukaryota</taxon>
        <taxon>Metazoa</taxon>
        <taxon>Spiralia</taxon>
        <taxon>Lophotrochozoa</taxon>
        <taxon>Annelida</taxon>
        <taxon>Polychaeta</taxon>
        <taxon>Sedentaria</taxon>
        <taxon>Canalipalpata</taxon>
        <taxon>Sabellida</taxon>
        <taxon>Oweniida</taxon>
        <taxon>Oweniidae</taxon>
        <taxon>Owenia</taxon>
    </lineage>
</organism>
<dbReference type="AlphaFoldDB" id="A0A8J1XJK0"/>
<keyword evidence="2" id="KW-1185">Reference proteome</keyword>
<proteinExistence type="predicted"/>
<comment type="caution">
    <text evidence="1">The sequence shown here is derived from an EMBL/GenBank/DDBJ whole genome shotgun (WGS) entry which is preliminary data.</text>
</comment>
<sequence length="443" mass="49840">MGFLRNGLVFWMTIISLMNGNMCQEECTEMECACDDQDIMETELSGDCLEAGGSVSRIWKTMCNVPGECIECYSDDNCMLTTPGYPYLGQRIPKCNLDPNGVKDNNYCGECKDDEKSSQVCIDEYGFTRAICRERQCMECMDDEDCKATTNAFPVCNLNIPHEQNSELKLHMCGECYDDSVKGEDGQYSISDQCIQSVGEERPYCMNRICHSCLEPLHCPNSDKCEYGEHSEFSTETVLMCGDPHIRHSIQTTNSKIPEKLCYEYFGRPGAKYTFLSQNDLKIITEFTQGESQMQKRVSRLDISYGKNLKKKVVIDQEEVHIGTSVIKPWTISRKKLSNGVEISVTPSSVDVFFQNLILAVSKTATGLNLVVKEEYGFPKDAAGIIGIMANKASLELNGENAIIHLAGFGEHVGYDNRKKCWHLRGVSTDIHKYILHNTIIKD</sequence>
<dbReference type="EMBL" id="CAIIXF020000011">
    <property type="protein sequence ID" value="CAH1798971.1"/>
    <property type="molecule type" value="Genomic_DNA"/>
</dbReference>
<protein>
    <submittedName>
        <fullName evidence="1">Uncharacterized protein</fullName>
    </submittedName>
</protein>